<dbReference type="SUPFAM" id="SSF49899">
    <property type="entry name" value="Concanavalin A-like lectins/glucanases"/>
    <property type="match status" value="1"/>
</dbReference>
<dbReference type="GO" id="GO:0030246">
    <property type="term" value="F:carbohydrate binding"/>
    <property type="evidence" value="ECO:0007669"/>
    <property type="project" value="UniProtKB-KW"/>
</dbReference>
<dbReference type="Gene3D" id="2.60.120.200">
    <property type="match status" value="1"/>
</dbReference>
<reference evidence="3" key="1">
    <citation type="journal article" date="2019" name="Sci. Rep.">
        <title>Draft genome of Tanacetum cinerariifolium, the natural source of mosquito coil.</title>
        <authorList>
            <person name="Yamashiro T."/>
            <person name="Shiraishi A."/>
            <person name="Satake H."/>
            <person name="Nakayama K."/>
        </authorList>
    </citation>
    <scope>NUCLEOTIDE SEQUENCE</scope>
</reference>
<keyword evidence="3" id="KW-0430">Lectin</keyword>
<dbReference type="GO" id="GO:0003676">
    <property type="term" value="F:nucleic acid binding"/>
    <property type="evidence" value="ECO:0007669"/>
    <property type="project" value="InterPro"/>
</dbReference>
<evidence type="ECO:0000313" key="3">
    <source>
        <dbReference type="EMBL" id="GEU50114.1"/>
    </source>
</evidence>
<keyword evidence="1" id="KW-0863">Zinc-finger</keyword>
<dbReference type="EMBL" id="BKCJ010002666">
    <property type="protein sequence ID" value="GEU50114.1"/>
    <property type="molecule type" value="Genomic_DNA"/>
</dbReference>
<organism evidence="3">
    <name type="scientific">Tanacetum cinerariifolium</name>
    <name type="common">Dalmatian daisy</name>
    <name type="synonym">Chrysanthemum cinerariifolium</name>
    <dbReference type="NCBI Taxonomy" id="118510"/>
    <lineage>
        <taxon>Eukaryota</taxon>
        <taxon>Viridiplantae</taxon>
        <taxon>Streptophyta</taxon>
        <taxon>Embryophyta</taxon>
        <taxon>Tracheophyta</taxon>
        <taxon>Spermatophyta</taxon>
        <taxon>Magnoliopsida</taxon>
        <taxon>eudicotyledons</taxon>
        <taxon>Gunneridae</taxon>
        <taxon>Pentapetalae</taxon>
        <taxon>asterids</taxon>
        <taxon>campanulids</taxon>
        <taxon>Asterales</taxon>
        <taxon>Asteraceae</taxon>
        <taxon>Asteroideae</taxon>
        <taxon>Anthemideae</taxon>
        <taxon>Anthemidinae</taxon>
        <taxon>Tanacetum</taxon>
    </lineage>
</organism>
<dbReference type="Gene3D" id="4.10.60.10">
    <property type="entry name" value="Zinc finger, CCHC-type"/>
    <property type="match status" value="1"/>
</dbReference>
<evidence type="ECO:0000256" key="1">
    <source>
        <dbReference type="PROSITE-ProRule" id="PRU00047"/>
    </source>
</evidence>
<feature type="domain" description="CCHC-type" evidence="2">
    <location>
        <begin position="418"/>
        <end position="435"/>
    </location>
</feature>
<keyword evidence="1" id="KW-0862">Zinc</keyword>
<dbReference type="SUPFAM" id="SSF57756">
    <property type="entry name" value="Retrovirus zinc finger-like domains"/>
    <property type="match status" value="1"/>
</dbReference>
<keyword evidence="3" id="KW-0418">Kinase</keyword>
<dbReference type="PROSITE" id="PS50158">
    <property type="entry name" value="ZF_CCHC"/>
    <property type="match status" value="1"/>
</dbReference>
<dbReference type="GO" id="GO:0008270">
    <property type="term" value="F:zinc ion binding"/>
    <property type="evidence" value="ECO:0007669"/>
    <property type="project" value="UniProtKB-KW"/>
</dbReference>
<sequence>MVDWLSFVGIDLKSGNLLTSWIDYWYDDAMFLGFSGSTEGSTETHFVENWSFTSFGIQHVKPRIINLHNVLDNTVTKNPGIEVPTDIRNHDKSHKNIRIGCWSFGSGFHLCDSHCFRSIPFTRSVLRFEKRVKWSRKWSFWQMYVEGHVDIFEMVDIDLFTVVALNMMVVQLGYTCESGPLFYNYLRPLTSLDEGLYALACEKDVRCLATLVRSFKLIDVYIEHGVTAVDSYNRPPPRFRATTIEEITDKPGSIAAVEHRSEKMLLTWHDSSEPTKEPVCDRVTPSTPCKDYFCESITARCMRRFMLTPPTDESVITYTQLSGVQKVNTQDHVLPTIQSQFSDINLSFVSQKATTSQAKKESSDEECSTSGSKDEEYAMAVRDFKKLFKRRGRFVRQIQNEKKTFQRSRDDKNSKNDRKCFRCGNPNHFIGECPKPPKNKNQRAFVGGFWSDSGEEDDEKVKDETRFVAQASSEGFTAALAVLITRASQSKQDRMSEPSRRSLTD</sequence>
<comment type="caution">
    <text evidence="3">The sequence shown here is derived from an EMBL/GenBank/DDBJ whole genome shotgun (WGS) entry which is preliminary data.</text>
</comment>
<keyword evidence="1" id="KW-0479">Metal-binding</keyword>
<gene>
    <name evidence="3" type="ORF">Tci_022092</name>
</gene>
<dbReference type="AlphaFoldDB" id="A0A6L2KQE7"/>
<dbReference type="InterPro" id="IPR013320">
    <property type="entry name" value="ConA-like_dom_sf"/>
</dbReference>
<accession>A0A6L2KQE7</accession>
<name>A0A6L2KQE7_TANCI</name>
<dbReference type="GO" id="GO:0016301">
    <property type="term" value="F:kinase activity"/>
    <property type="evidence" value="ECO:0007669"/>
    <property type="project" value="UniProtKB-KW"/>
</dbReference>
<dbReference type="InterPro" id="IPR001878">
    <property type="entry name" value="Znf_CCHC"/>
</dbReference>
<dbReference type="InterPro" id="IPR036875">
    <property type="entry name" value="Znf_CCHC_sf"/>
</dbReference>
<proteinExistence type="predicted"/>
<keyword evidence="3" id="KW-0808">Transferase</keyword>
<evidence type="ECO:0000259" key="2">
    <source>
        <dbReference type="PROSITE" id="PS50158"/>
    </source>
</evidence>
<protein>
    <submittedName>
        <fullName evidence="3">Probable L-type lectin-domain containing receptor kinase S.7</fullName>
    </submittedName>
</protein>
<keyword evidence="3" id="KW-0675">Receptor</keyword>